<feature type="region of interest" description="Disordered" evidence="2">
    <location>
        <begin position="122"/>
        <end position="161"/>
    </location>
</feature>
<dbReference type="AlphaFoldDB" id="A0A6G8Q192"/>
<evidence type="ECO:0000313" key="4">
    <source>
        <dbReference type="Proteomes" id="UP000502706"/>
    </source>
</evidence>
<reference evidence="3 4" key="1">
    <citation type="submission" date="2019-10" db="EMBL/GenBank/DDBJ databases">
        <title>Rubrobacter sp nov SCSIO 52915 isolated from a deep-sea sediment in the South China Sea.</title>
        <authorList>
            <person name="Chen R.W."/>
        </authorList>
    </citation>
    <scope>NUCLEOTIDE SEQUENCE [LARGE SCALE GENOMIC DNA]</scope>
    <source>
        <strain evidence="3 4">SCSIO 52915</strain>
    </source>
</reference>
<dbReference type="KEGG" id="rmar:GBA65_18825"/>
<feature type="compositionally biased region" description="Low complexity" evidence="2">
    <location>
        <begin position="134"/>
        <end position="151"/>
    </location>
</feature>
<evidence type="ECO:0000256" key="1">
    <source>
        <dbReference type="ARBA" id="ARBA00023172"/>
    </source>
</evidence>
<dbReference type="RefSeq" id="WP_166397906.1">
    <property type="nucleotide sequence ID" value="NZ_CP045121.1"/>
</dbReference>
<name>A0A6G8Q192_9ACTN</name>
<dbReference type="SUPFAM" id="SSF56349">
    <property type="entry name" value="DNA breaking-rejoining enzymes"/>
    <property type="match status" value="1"/>
</dbReference>
<accession>A0A6G8Q192</accession>
<dbReference type="Gene3D" id="1.10.443.10">
    <property type="entry name" value="Intergrase catalytic core"/>
    <property type="match status" value="1"/>
</dbReference>
<dbReference type="Proteomes" id="UP000502706">
    <property type="component" value="Chromosome"/>
</dbReference>
<organism evidence="3 4">
    <name type="scientific">Rubrobacter marinus</name>
    <dbReference type="NCBI Taxonomy" id="2653852"/>
    <lineage>
        <taxon>Bacteria</taxon>
        <taxon>Bacillati</taxon>
        <taxon>Actinomycetota</taxon>
        <taxon>Rubrobacteria</taxon>
        <taxon>Rubrobacterales</taxon>
        <taxon>Rubrobacteraceae</taxon>
        <taxon>Rubrobacter</taxon>
    </lineage>
</organism>
<protein>
    <recommendedName>
        <fullName evidence="5">Tyr recombinase domain-containing protein</fullName>
    </recommendedName>
</protein>
<dbReference type="EMBL" id="CP045121">
    <property type="protein sequence ID" value="QIN80233.1"/>
    <property type="molecule type" value="Genomic_DNA"/>
</dbReference>
<dbReference type="InterPro" id="IPR013762">
    <property type="entry name" value="Integrase-like_cat_sf"/>
</dbReference>
<keyword evidence="1" id="KW-0233">DNA recombination</keyword>
<gene>
    <name evidence="3" type="ORF">GBA65_18825</name>
</gene>
<evidence type="ECO:0008006" key="5">
    <source>
        <dbReference type="Google" id="ProtNLM"/>
    </source>
</evidence>
<dbReference type="GO" id="GO:0015074">
    <property type="term" value="P:DNA integration"/>
    <property type="evidence" value="ECO:0007669"/>
    <property type="project" value="InterPro"/>
</dbReference>
<evidence type="ECO:0000256" key="2">
    <source>
        <dbReference type="SAM" id="MobiDB-lite"/>
    </source>
</evidence>
<dbReference type="InterPro" id="IPR011010">
    <property type="entry name" value="DNA_brk_join_enz"/>
</dbReference>
<dbReference type="GO" id="GO:0003677">
    <property type="term" value="F:DNA binding"/>
    <property type="evidence" value="ECO:0007669"/>
    <property type="project" value="InterPro"/>
</dbReference>
<keyword evidence="4" id="KW-1185">Reference proteome</keyword>
<evidence type="ECO:0000313" key="3">
    <source>
        <dbReference type="EMBL" id="QIN80233.1"/>
    </source>
</evidence>
<sequence length="161" mass="17741">MWIVWCLAGPRPGEILGVEWQDVRLNDPGTDGELLIRRSWSATLTGAYMRETTKTGKGRSVALLPEAAAALKVHRSRYLEERARHAEAWEGLPKHRDLVFPSKGGTAIDHTNLNRQHFKPLLKRGGAPAHAPKTSGTPSRRSGSSRGSPPRSCKKYSGTRP</sequence>
<proteinExistence type="predicted"/>
<dbReference type="GO" id="GO:0006310">
    <property type="term" value="P:DNA recombination"/>
    <property type="evidence" value="ECO:0007669"/>
    <property type="project" value="UniProtKB-KW"/>
</dbReference>